<evidence type="ECO:0000313" key="6">
    <source>
        <dbReference type="EMBL" id="MBB4620818.1"/>
    </source>
</evidence>
<dbReference type="InterPro" id="IPR036942">
    <property type="entry name" value="Beta-barrel_TonB_sf"/>
</dbReference>
<comment type="caution">
    <text evidence="6">The sequence shown here is derived from an EMBL/GenBank/DDBJ whole genome shotgun (WGS) entry which is preliminary data.</text>
</comment>
<keyword evidence="6" id="KW-0675">Receptor</keyword>
<accession>A0ABR6KJ36</accession>
<feature type="domain" description="Outer membrane protein beta-barrel" evidence="5">
    <location>
        <begin position="366"/>
        <end position="763"/>
    </location>
</feature>
<sequence>MKSTSFLLFFFAASFSGIAQKPAGMTVYSGHITDEPGKRIEYATIVLLKDDIQKAGVTTNDEGDFKLEVENGTYTVVTQCLGYDPVRKTIRLPLSHPDTISLKQSSYALKEVVVQAKNIERKADRFILSVSPSSGKDGTELLSQAPGVWLTDENISINGAQGTKVFVDNREIKLTGEELLSYLRSMKSEEIKRIEVIPIAGAEYEASSRGGIISITLRQRQYNGVQGNIMMGTALSSSLNRYLPSATLNARMGKWTVNAAASGSFTPKNNSEMTSSREYTNDSDRFSSLSEFDTRSNYGTGRISSIFEIDTLNSIGAEIEYIGQVSKSSSYSETELTKQGFLLNSTGDYYQKDDYNTLSATANYLHKLDNKGSVLKLITDYANKKSTGKNNYYTMQKEWNKDSTYRSNSDATYQIVTSDISLKKYLKKGMSLNTGLKYTYTFMDDNACYEGLSENQQWNVNPGYGYALEYKENIFGAYASFSADVNRWSFIAGVRGEYTRTSNKSDHIDRDYFDLFPNLNITYAFNNLKTWMLVGQYARNIERPAFYTLNPNRLQTSDYSYNIGNPYLKPTYINRFSATIVYNYRYTLTIGGSLHHDLIREFCKQDATDPDISYITYENHNIENHWFVAANIPLQPTPWLDLTANFVGVKQDIRMTEEAAFAHHYLAFANVNTSFRLPEDITLEVQYNGTSRLYSGNSEIASRHIFSLSARKKFAGNRFLLTASVNNIFNRYNNFVSHIDAYTTRSHYESGSLGRTFKVSLTWNFNSGKKIKKKTVERSSDSERNRLNEK</sequence>
<evidence type="ECO:0000259" key="5">
    <source>
        <dbReference type="Pfam" id="PF14905"/>
    </source>
</evidence>
<dbReference type="Gene3D" id="2.40.170.20">
    <property type="entry name" value="TonB-dependent receptor, beta-barrel domain"/>
    <property type="match status" value="1"/>
</dbReference>
<evidence type="ECO:0000313" key="7">
    <source>
        <dbReference type="Proteomes" id="UP000533637"/>
    </source>
</evidence>
<evidence type="ECO:0000256" key="1">
    <source>
        <dbReference type="ARBA" id="ARBA00004442"/>
    </source>
</evidence>
<dbReference type="SUPFAM" id="SSF56935">
    <property type="entry name" value="Porins"/>
    <property type="match status" value="1"/>
</dbReference>
<keyword evidence="3" id="KW-0998">Cell outer membrane</keyword>
<dbReference type="EMBL" id="JACHOC010000001">
    <property type="protein sequence ID" value="MBB4620818.1"/>
    <property type="molecule type" value="Genomic_DNA"/>
</dbReference>
<dbReference type="Pfam" id="PF14905">
    <property type="entry name" value="OMP_b-brl_3"/>
    <property type="match status" value="1"/>
</dbReference>
<dbReference type="RefSeq" id="WP_183668953.1">
    <property type="nucleotide sequence ID" value="NZ_BMPB01000004.1"/>
</dbReference>
<dbReference type="InterPro" id="IPR041700">
    <property type="entry name" value="OMP_b-brl_3"/>
</dbReference>
<keyword evidence="2" id="KW-0472">Membrane</keyword>
<dbReference type="Pfam" id="PF13715">
    <property type="entry name" value="CarbopepD_reg_2"/>
    <property type="match status" value="1"/>
</dbReference>
<protein>
    <submittedName>
        <fullName evidence="6">Outer membrane receptor protein involved in Fe transport</fullName>
    </submittedName>
</protein>
<evidence type="ECO:0000256" key="3">
    <source>
        <dbReference type="ARBA" id="ARBA00023237"/>
    </source>
</evidence>
<feature type="signal peptide" evidence="4">
    <location>
        <begin position="1"/>
        <end position="19"/>
    </location>
</feature>
<keyword evidence="7" id="KW-1185">Reference proteome</keyword>
<dbReference type="InterPro" id="IPR008969">
    <property type="entry name" value="CarboxyPept-like_regulatory"/>
</dbReference>
<gene>
    <name evidence="6" type="ORF">GGQ57_000692</name>
</gene>
<reference evidence="6 7" key="1">
    <citation type="submission" date="2020-08" db="EMBL/GenBank/DDBJ databases">
        <title>Genomic Encyclopedia of Type Strains, Phase IV (KMG-IV): sequencing the most valuable type-strain genomes for metagenomic binning, comparative biology and taxonomic classification.</title>
        <authorList>
            <person name="Goeker M."/>
        </authorList>
    </citation>
    <scope>NUCLEOTIDE SEQUENCE [LARGE SCALE GENOMIC DNA]</scope>
    <source>
        <strain evidence="6 7">DSM 102983</strain>
    </source>
</reference>
<dbReference type="SUPFAM" id="SSF49464">
    <property type="entry name" value="Carboxypeptidase regulatory domain-like"/>
    <property type="match status" value="1"/>
</dbReference>
<proteinExistence type="predicted"/>
<comment type="subcellular location">
    <subcellularLocation>
        <location evidence="1">Cell outer membrane</location>
    </subcellularLocation>
</comment>
<evidence type="ECO:0000256" key="4">
    <source>
        <dbReference type="SAM" id="SignalP"/>
    </source>
</evidence>
<keyword evidence="4" id="KW-0732">Signal</keyword>
<organism evidence="6 7">
    <name type="scientific">Parabacteroides faecis</name>
    <dbReference type="NCBI Taxonomy" id="1217282"/>
    <lineage>
        <taxon>Bacteria</taxon>
        <taxon>Pseudomonadati</taxon>
        <taxon>Bacteroidota</taxon>
        <taxon>Bacteroidia</taxon>
        <taxon>Bacteroidales</taxon>
        <taxon>Tannerellaceae</taxon>
        <taxon>Parabacteroides</taxon>
    </lineage>
</organism>
<feature type="chain" id="PRO_5046028791" evidence="4">
    <location>
        <begin position="20"/>
        <end position="790"/>
    </location>
</feature>
<dbReference type="Proteomes" id="UP000533637">
    <property type="component" value="Unassembled WGS sequence"/>
</dbReference>
<name>A0ABR6KJ36_9BACT</name>
<evidence type="ECO:0000256" key="2">
    <source>
        <dbReference type="ARBA" id="ARBA00023136"/>
    </source>
</evidence>
<dbReference type="Gene3D" id="2.60.40.1120">
    <property type="entry name" value="Carboxypeptidase-like, regulatory domain"/>
    <property type="match status" value="1"/>
</dbReference>